<feature type="region of interest" description="Disordered" evidence="1">
    <location>
        <begin position="61"/>
        <end position="90"/>
    </location>
</feature>
<dbReference type="AlphaFoldDB" id="A0A644ZGQ6"/>
<gene>
    <name evidence="2" type="ORF">SDC9_83629</name>
</gene>
<evidence type="ECO:0000256" key="1">
    <source>
        <dbReference type="SAM" id="MobiDB-lite"/>
    </source>
</evidence>
<sequence length="109" mass="12098">MVAFVDDDLAILIQKTRQILTAGEGLHDGNVNHTGGLFFAASDNPNTSFFKLKKGFQPPLPLPQEFRAMNKNQSTDPPPGDQGRGSDCLTESRRCAEDTDFIFEHLPHR</sequence>
<reference evidence="2" key="1">
    <citation type="submission" date="2019-08" db="EMBL/GenBank/DDBJ databases">
        <authorList>
            <person name="Kucharzyk K."/>
            <person name="Murdoch R.W."/>
            <person name="Higgins S."/>
            <person name="Loffler F."/>
        </authorList>
    </citation>
    <scope>NUCLEOTIDE SEQUENCE</scope>
</reference>
<evidence type="ECO:0000313" key="2">
    <source>
        <dbReference type="EMBL" id="MPM37024.1"/>
    </source>
</evidence>
<protein>
    <submittedName>
        <fullName evidence="2">Uncharacterized protein</fullName>
    </submittedName>
</protein>
<name>A0A644ZGQ6_9ZZZZ</name>
<proteinExistence type="predicted"/>
<dbReference type="EMBL" id="VSSQ01007802">
    <property type="protein sequence ID" value="MPM37024.1"/>
    <property type="molecule type" value="Genomic_DNA"/>
</dbReference>
<comment type="caution">
    <text evidence="2">The sequence shown here is derived from an EMBL/GenBank/DDBJ whole genome shotgun (WGS) entry which is preliminary data.</text>
</comment>
<accession>A0A644ZGQ6</accession>
<dbReference type="AntiFam" id="ANF00140">
    <property type="entry name" value="Shadow ORF (opposite ResIII Domain)"/>
</dbReference>
<organism evidence="2">
    <name type="scientific">bioreactor metagenome</name>
    <dbReference type="NCBI Taxonomy" id="1076179"/>
    <lineage>
        <taxon>unclassified sequences</taxon>
        <taxon>metagenomes</taxon>
        <taxon>ecological metagenomes</taxon>
    </lineage>
</organism>